<organism evidence="2 3">
    <name type="scientific">Paenibacillus mendelii</name>
    <dbReference type="NCBI Taxonomy" id="206163"/>
    <lineage>
        <taxon>Bacteria</taxon>
        <taxon>Bacillati</taxon>
        <taxon>Bacillota</taxon>
        <taxon>Bacilli</taxon>
        <taxon>Bacillales</taxon>
        <taxon>Paenibacillaceae</taxon>
        <taxon>Paenibacillus</taxon>
    </lineage>
</organism>
<name>A0ABV6J3A9_9BACL</name>
<gene>
    <name evidence="2" type="ORF">ACFFJ8_03060</name>
</gene>
<dbReference type="Proteomes" id="UP001589818">
    <property type="component" value="Unassembled WGS sequence"/>
</dbReference>
<proteinExistence type="predicted"/>
<feature type="domain" description="RNA polymerase sigma-70 region 4" evidence="1">
    <location>
        <begin position="3"/>
        <end position="50"/>
    </location>
</feature>
<evidence type="ECO:0000313" key="2">
    <source>
        <dbReference type="EMBL" id="MFC0390351.1"/>
    </source>
</evidence>
<dbReference type="InterPro" id="IPR013324">
    <property type="entry name" value="RNA_pol_sigma_r3/r4-like"/>
</dbReference>
<dbReference type="InterPro" id="IPR036388">
    <property type="entry name" value="WH-like_DNA-bd_sf"/>
</dbReference>
<keyword evidence="3" id="KW-1185">Reference proteome</keyword>
<dbReference type="EMBL" id="JBHLVF010000007">
    <property type="protein sequence ID" value="MFC0390351.1"/>
    <property type="molecule type" value="Genomic_DNA"/>
</dbReference>
<sequence length="60" mass="7230">MRAIKQLPQKWKPFIYQRYIQMSLEEISIANQIPLNTVKSRIHRAINHLQRVLRSSELKD</sequence>
<dbReference type="SUPFAM" id="SSF88659">
    <property type="entry name" value="Sigma3 and sigma4 domains of RNA polymerase sigma factors"/>
    <property type="match status" value="1"/>
</dbReference>
<dbReference type="Gene3D" id="1.10.10.10">
    <property type="entry name" value="Winged helix-like DNA-binding domain superfamily/Winged helix DNA-binding domain"/>
    <property type="match status" value="1"/>
</dbReference>
<comment type="caution">
    <text evidence="2">The sequence shown here is derived from an EMBL/GenBank/DDBJ whole genome shotgun (WGS) entry which is preliminary data.</text>
</comment>
<protein>
    <submittedName>
        <fullName evidence="2">Sigma factor-like helix-turn-helix DNA-binding protein</fullName>
    </submittedName>
</protein>
<accession>A0ABV6J3A9</accession>
<evidence type="ECO:0000259" key="1">
    <source>
        <dbReference type="Pfam" id="PF04545"/>
    </source>
</evidence>
<dbReference type="InterPro" id="IPR007630">
    <property type="entry name" value="RNA_pol_sigma70_r4"/>
</dbReference>
<evidence type="ECO:0000313" key="3">
    <source>
        <dbReference type="Proteomes" id="UP001589818"/>
    </source>
</evidence>
<dbReference type="RefSeq" id="WP_204822206.1">
    <property type="nucleotide sequence ID" value="NZ_JANHOF010000021.1"/>
</dbReference>
<dbReference type="Pfam" id="PF04545">
    <property type="entry name" value="Sigma70_r4"/>
    <property type="match status" value="1"/>
</dbReference>
<reference evidence="2 3" key="1">
    <citation type="submission" date="2024-09" db="EMBL/GenBank/DDBJ databases">
        <authorList>
            <person name="Sun Q."/>
            <person name="Mori K."/>
        </authorList>
    </citation>
    <scope>NUCLEOTIDE SEQUENCE [LARGE SCALE GENOMIC DNA]</scope>
    <source>
        <strain evidence="2 3">CCM 4839</strain>
    </source>
</reference>